<name>A0ABT0XGS2_9BACI</name>
<keyword evidence="2" id="KW-1185">Reference proteome</keyword>
<dbReference type="RefSeq" id="WP_251605386.1">
    <property type="nucleotide sequence ID" value="NZ_JAMQJY010000001.1"/>
</dbReference>
<comment type="caution">
    <text evidence="1">The sequence shown here is derived from an EMBL/GenBank/DDBJ whole genome shotgun (WGS) entry which is preliminary data.</text>
</comment>
<evidence type="ECO:0000313" key="2">
    <source>
        <dbReference type="Proteomes" id="UP001203665"/>
    </source>
</evidence>
<dbReference type="Proteomes" id="UP001203665">
    <property type="component" value="Unassembled WGS sequence"/>
</dbReference>
<gene>
    <name evidence="1" type="ORF">NDM98_06150</name>
</gene>
<dbReference type="EMBL" id="JAMQJY010000001">
    <property type="protein sequence ID" value="MCM2675111.1"/>
    <property type="molecule type" value="Genomic_DNA"/>
</dbReference>
<accession>A0ABT0XGS2</accession>
<protein>
    <submittedName>
        <fullName evidence="1">Uncharacterized protein</fullName>
    </submittedName>
</protein>
<organism evidence="1 2">
    <name type="scientific">Alkalicoccobacillus plakortidis</name>
    <dbReference type="NCBI Taxonomy" id="444060"/>
    <lineage>
        <taxon>Bacteria</taxon>
        <taxon>Bacillati</taxon>
        <taxon>Bacillota</taxon>
        <taxon>Bacilli</taxon>
        <taxon>Bacillales</taxon>
        <taxon>Bacillaceae</taxon>
        <taxon>Alkalicoccobacillus</taxon>
    </lineage>
</organism>
<proteinExistence type="predicted"/>
<sequence>MDPIFETYWNGSTKKTPERFTAEHYHSADEEEAAWTSFREAVQKAATDQNSKK</sequence>
<reference evidence="1" key="1">
    <citation type="submission" date="2022-06" db="EMBL/GenBank/DDBJ databases">
        <title>Alkalicoccobacillus porphyridii sp. nov., isolated from a marine red alga, Porphyridium purpureum and reclassification of Shouchella plakortidis and Shouchella gibsonii as Alkalicoccobacillus plakortidis comb. nov. and Alkalicoccobacillus gibsonii comb. nov.</title>
        <authorList>
            <person name="Kim K.H."/>
            <person name="Lee J.K."/>
            <person name="Han D.M."/>
            <person name="Baek J.H."/>
            <person name="Jeon C.O."/>
        </authorList>
    </citation>
    <scope>NUCLEOTIDE SEQUENCE</scope>
    <source>
        <strain evidence="1">DSM 19153</strain>
    </source>
</reference>
<evidence type="ECO:0000313" key="1">
    <source>
        <dbReference type="EMBL" id="MCM2675111.1"/>
    </source>
</evidence>